<evidence type="ECO:0000256" key="2">
    <source>
        <dbReference type="ARBA" id="ARBA00023015"/>
    </source>
</evidence>
<evidence type="ECO:0000259" key="5">
    <source>
        <dbReference type="PROSITE" id="PS50931"/>
    </source>
</evidence>
<dbReference type="InterPro" id="IPR036388">
    <property type="entry name" value="WH-like_DNA-bd_sf"/>
</dbReference>
<organism evidence="6 7">
    <name type="scientific">Cereibacter sphaeroides</name>
    <name type="common">Rhodobacter sphaeroides</name>
    <dbReference type="NCBI Taxonomy" id="1063"/>
    <lineage>
        <taxon>Bacteria</taxon>
        <taxon>Pseudomonadati</taxon>
        <taxon>Pseudomonadota</taxon>
        <taxon>Alphaproteobacteria</taxon>
        <taxon>Rhodobacterales</taxon>
        <taxon>Paracoccaceae</taxon>
        <taxon>Cereibacter</taxon>
    </lineage>
</organism>
<dbReference type="Pfam" id="PF03466">
    <property type="entry name" value="LysR_substrate"/>
    <property type="match status" value="1"/>
</dbReference>
<protein>
    <submittedName>
        <fullName evidence="6">LysR family transcriptional regulator</fullName>
    </submittedName>
</protein>
<dbReference type="InterPro" id="IPR000847">
    <property type="entry name" value="LysR_HTH_N"/>
</dbReference>
<gene>
    <name evidence="6" type="ORF">D1114_11520</name>
</gene>
<keyword evidence="2" id="KW-0805">Transcription regulation</keyword>
<dbReference type="CDD" id="cd08414">
    <property type="entry name" value="PBP2_LTTR_aromatics_like"/>
    <property type="match status" value="1"/>
</dbReference>
<dbReference type="SUPFAM" id="SSF46785">
    <property type="entry name" value="Winged helix' DNA-binding domain"/>
    <property type="match status" value="1"/>
</dbReference>
<dbReference type="RefSeq" id="WP_002725029.1">
    <property type="nucleotide sequence ID" value="NZ_JBAJND010000010.1"/>
</dbReference>
<keyword evidence="4" id="KW-0804">Transcription</keyword>
<dbReference type="InterPro" id="IPR036390">
    <property type="entry name" value="WH_DNA-bd_sf"/>
</dbReference>
<feature type="domain" description="HTH lysR-type" evidence="5">
    <location>
        <begin position="2"/>
        <end position="59"/>
    </location>
</feature>
<dbReference type="EMBL" id="QWGP01000011">
    <property type="protein sequence ID" value="RHZ94690.1"/>
    <property type="molecule type" value="Genomic_DNA"/>
</dbReference>
<dbReference type="FunFam" id="1.10.10.10:FF:000001">
    <property type="entry name" value="LysR family transcriptional regulator"/>
    <property type="match status" value="1"/>
</dbReference>
<dbReference type="Gene3D" id="3.40.190.10">
    <property type="entry name" value="Periplasmic binding protein-like II"/>
    <property type="match status" value="2"/>
</dbReference>
<dbReference type="PANTHER" id="PTHR30346">
    <property type="entry name" value="TRANSCRIPTIONAL DUAL REGULATOR HCAR-RELATED"/>
    <property type="match status" value="1"/>
</dbReference>
<evidence type="ECO:0000256" key="1">
    <source>
        <dbReference type="ARBA" id="ARBA00009437"/>
    </source>
</evidence>
<accession>A0AAX1UKM3</accession>
<name>A0AAX1UKM3_CERSP</name>
<dbReference type="Proteomes" id="UP000266305">
    <property type="component" value="Unassembled WGS sequence"/>
</dbReference>
<evidence type="ECO:0000313" key="7">
    <source>
        <dbReference type="Proteomes" id="UP000266305"/>
    </source>
</evidence>
<reference evidence="6 7" key="1">
    <citation type="submission" date="2018-08" db="EMBL/GenBank/DDBJ databases">
        <title>Draft genome sequence of Rhodobacter sphaeroides FY.</title>
        <authorList>
            <person name="Rayyan A."/>
            <person name="Meyer T.E."/>
            <person name="Kyndt J.A."/>
        </authorList>
    </citation>
    <scope>NUCLEOTIDE SEQUENCE [LARGE SCALE GENOMIC DNA]</scope>
    <source>
        <strain evidence="6 7">FY</strain>
    </source>
</reference>
<evidence type="ECO:0000256" key="4">
    <source>
        <dbReference type="ARBA" id="ARBA00023163"/>
    </source>
</evidence>
<dbReference type="SUPFAM" id="SSF53850">
    <property type="entry name" value="Periplasmic binding protein-like II"/>
    <property type="match status" value="1"/>
</dbReference>
<keyword evidence="3" id="KW-0238">DNA-binding</keyword>
<dbReference type="PROSITE" id="PS50931">
    <property type="entry name" value="HTH_LYSR"/>
    <property type="match status" value="1"/>
</dbReference>
<evidence type="ECO:0000313" key="6">
    <source>
        <dbReference type="EMBL" id="RHZ94690.1"/>
    </source>
</evidence>
<proteinExistence type="inferred from homology"/>
<dbReference type="GO" id="GO:0032993">
    <property type="term" value="C:protein-DNA complex"/>
    <property type="evidence" value="ECO:0007669"/>
    <property type="project" value="TreeGrafter"/>
</dbReference>
<dbReference type="Gene3D" id="1.10.10.10">
    <property type="entry name" value="Winged helix-like DNA-binding domain superfamily/Winged helix DNA-binding domain"/>
    <property type="match status" value="1"/>
</dbReference>
<dbReference type="Pfam" id="PF00126">
    <property type="entry name" value="HTH_1"/>
    <property type="match status" value="1"/>
</dbReference>
<dbReference type="InterPro" id="IPR005119">
    <property type="entry name" value="LysR_subst-bd"/>
</dbReference>
<dbReference type="AlphaFoldDB" id="A0AAX1UKM3"/>
<dbReference type="GO" id="GO:0003700">
    <property type="term" value="F:DNA-binding transcription factor activity"/>
    <property type="evidence" value="ECO:0007669"/>
    <property type="project" value="InterPro"/>
</dbReference>
<comment type="caution">
    <text evidence="6">The sequence shown here is derived from an EMBL/GenBank/DDBJ whole genome shotgun (WGS) entry which is preliminary data.</text>
</comment>
<comment type="similarity">
    <text evidence="1">Belongs to the LysR transcriptional regulatory family.</text>
</comment>
<dbReference type="GO" id="GO:0003677">
    <property type="term" value="F:DNA binding"/>
    <property type="evidence" value="ECO:0007669"/>
    <property type="project" value="UniProtKB-KW"/>
</dbReference>
<dbReference type="PRINTS" id="PR00039">
    <property type="entry name" value="HTHLYSR"/>
</dbReference>
<sequence length="300" mass="33808">MLQTRHFRYFLAVAEELNFHRAAERLNLSQPALWRQIRDLEAEMGTPLLEREPRGISLTRAGAAFLEDCRDILERVENARLRARRIAQGELGTLHIGFNEIAGRRPEMPRFLQAFRRAFPEVSLQLHFLMSQLQVDALRGGSLDAGFLLRPRGERSDFQTLRIGEDDYALALPRDHPLTRREGIRLTDLSDQALILPNPRNNAVIYDRLMTRLRDAGVSARIAQFADNENTIMNLVDAGMGLAFLNLSFRPPEASGVVLRPLADLTMPVDLELVWRGANANPALAHLVELVRAQAEAPPA</sequence>
<evidence type="ECO:0000256" key="3">
    <source>
        <dbReference type="ARBA" id="ARBA00023125"/>
    </source>
</evidence>
<dbReference type="PANTHER" id="PTHR30346:SF0">
    <property type="entry name" value="HCA OPERON TRANSCRIPTIONAL ACTIVATOR HCAR"/>
    <property type="match status" value="1"/>
</dbReference>